<keyword evidence="2" id="KW-1185">Reference proteome</keyword>
<name>A0ABW5MFD0_9SPHI</name>
<protein>
    <submittedName>
        <fullName evidence="1">Uncharacterized protein</fullName>
    </submittedName>
</protein>
<accession>A0ABW5MFD0</accession>
<dbReference type="RefSeq" id="WP_379073891.1">
    <property type="nucleotide sequence ID" value="NZ_JBHULL010000002.1"/>
</dbReference>
<organism evidence="1 2">
    <name type="scientific">Pedobacter vanadiisoli</name>
    <dbReference type="NCBI Taxonomy" id="1761975"/>
    <lineage>
        <taxon>Bacteria</taxon>
        <taxon>Pseudomonadati</taxon>
        <taxon>Bacteroidota</taxon>
        <taxon>Sphingobacteriia</taxon>
        <taxon>Sphingobacteriales</taxon>
        <taxon>Sphingobacteriaceae</taxon>
        <taxon>Pedobacter</taxon>
    </lineage>
</organism>
<evidence type="ECO:0000313" key="2">
    <source>
        <dbReference type="Proteomes" id="UP001597461"/>
    </source>
</evidence>
<dbReference type="EMBL" id="JBHULL010000002">
    <property type="protein sequence ID" value="MFD2581071.1"/>
    <property type="molecule type" value="Genomic_DNA"/>
</dbReference>
<gene>
    <name evidence="1" type="ORF">ACFSR6_01120</name>
</gene>
<proteinExistence type="predicted"/>
<dbReference type="Proteomes" id="UP001597461">
    <property type="component" value="Unassembled WGS sequence"/>
</dbReference>
<comment type="caution">
    <text evidence="1">The sequence shown here is derived from an EMBL/GenBank/DDBJ whole genome shotgun (WGS) entry which is preliminary data.</text>
</comment>
<sequence>MNLKYQYLGEEISPQQAIQLNKFEKIYILPNGEKKKVEIFKDKEIRKINYYRDENETEEDAIGILSSSGVGYNIITRQNYNTYLIENTNVYLGNIKIGEFKILIDQDNEIICFQGIDIVSNQPIFEETTKHLGHYEDERSTHYCTFHYNADGSLFYCEFNYMSDYDTEEFHQDNIHLIREKFVLTDQMYNYYLTAQFLPPLV</sequence>
<reference evidence="2" key="1">
    <citation type="journal article" date="2019" name="Int. J. Syst. Evol. Microbiol.">
        <title>The Global Catalogue of Microorganisms (GCM) 10K type strain sequencing project: providing services to taxonomists for standard genome sequencing and annotation.</title>
        <authorList>
            <consortium name="The Broad Institute Genomics Platform"/>
            <consortium name="The Broad Institute Genome Sequencing Center for Infectious Disease"/>
            <person name="Wu L."/>
            <person name="Ma J."/>
        </authorList>
    </citation>
    <scope>NUCLEOTIDE SEQUENCE [LARGE SCALE GENOMIC DNA]</scope>
    <source>
        <strain evidence="2">KCTC 42866</strain>
    </source>
</reference>
<evidence type="ECO:0000313" key="1">
    <source>
        <dbReference type="EMBL" id="MFD2581071.1"/>
    </source>
</evidence>